<organism evidence="1 2">
    <name type="scientific">Atlantibacter subterraneus</name>
    <dbReference type="NCBI Taxonomy" id="255519"/>
    <lineage>
        <taxon>Bacteria</taxon>
        <taxon>Pseudomonadati</taxon>
        <taxon>Pseudomonadota</taxon>
        <taxon>Gammaproteobacteria</taxon>
        <taxon>Enterobacterales</taxon>
        <taxon>Enterobacteriaceae</taxon>
        <taxon>Atlantibacter</taxon>
    </lineage>
</organism>
<dbReference type="AlphaFoldDB" id="A0A3R9LN98"/>
<dbReference type="InterPro" id="IPR002816">
    <property type="entry name" value="TraB/PrgY/GumN_fam"/>
</dbReference>
<sequence length="265" mass="29575">MGLFDRLRALLGSFSPVNPWPAIDITLPGKRYLHLVGSIHMGTRDMSPLSARLVDKVRRADALIVEADIREGGSPFGFDQAECPLAERLDASSLEQIEKIASEMSIPLARLDHQPAWQVALMLQAHQAQSLGLRPEYGIDYQLLQAAQANNTRVMELEGAESQIALLRQLPEQGLGLLQDTLTHWHTNARLLQLMIGWWLGNPPRESHVSLPNTFAHDLYDVLMHQRNQAWCEFLHNLPPGRYVVAVGALHLYGEGNVPALLKNP</sequence>
<reference evidence="1 2" key="1">
    <citation type="submission" date="2018-10" db="EMBL/GenBank/DDBJ databases">
        <title>Transmission dynamics of multidrug resistant bacteria on intensive care unit surfaces.</title>
        <authorList>
            <person name="D'Souza A.W."/>
            <person name="Potter R.F."/>
            <person name="Wallace M."/>
            <person name="Shupe A."/>
            <person name="Patel S."/>
            <person name="Sun S."/>
            <person name="Gul D."/>
            <person name="Kwon J.H."/>
            <person name="Andleeb S."/>
            <person name="Burnham C.-A.D."/>
            <person name="Dantas G."/>
        </authorList>
    </citation>
    <scope>NUCLEOTIDE SEQUENCE [LARGE SCALE GENOMIC DNA]</scope>
    <source>
        <strain evidence="1 2">AS_373</strain>
    </source>
</reference>
<comment type="caution">
    <text evidence="1">The sequence shown here is derived from an EMBL/GenBank/DDBJ whole genome shotgun (WGS) entry which is preliminary data.</text>
</comment>
<dbReference type="InterPro" id="IPR047111">
    <property type="entry name" value="YbaP-like"/>
</dbReference>
<dbReference type="CDD" id="cd14789">
    <property type="entry name" value="Tiki"/>
    <property type="match status" value="1"/>
</dbReference>
<dbReference type="OrthoDB" id="357294at2"/>
<evidence type="ECO:0000313" key="2">
    <source>
        <dbReference type="Proteomes" id="UP000275331"/>
    </source>
</evidence>
<gene>
    <name evidence="1" type="ORF">EGT71_12445</name>
</gene>
<dbReference type="Proteomes" id="UP000275331">
    <property type="component" value="Unassembled WGS sequence"/>
</dbReference>
<proteinExistence type="predicted"/>
<dbReference type="Pfam" id="PF01963">
    <property type="entry name" value="TraB_PrgY_gumN"/>
    <property type="match status" value="1"/>
</dbReference>
<dbReference type="EMBL" id="RHXB01000007">
    <property type="protein sequence ID" value="RSE25729.1"/>
    <property type="molecule type" value="Genomic_DNA"/>
</dbReference>
<dbReference type="PANTHER" id="PTHR40590">
    <property type="entry name" value="CYTOPLASMIC PROTEIN-RELATED"/>
    <property type="match status" value="1"/>
</dbReference>
<evidence type="ECO:0000313" key="1">
    <source>
        <dbReference type="EMBL" id="RSE25729.1"/>
    </source>
</evidence>
<dbReference type="PANTHER" id="PTHR40590:SF1">
    <property type="entry name" value="CYTOPLASMIC PROTEIN"/>
    <property type="match status" value="1"/>
</dbReference>
<protein>
    <submittedName>
        <fullName evidence="1">Conjugal transfer protein TraB</fullName>
    </submittedName>
</protein>
<dbReference type="RefSeq" id="WP_125293932.1">
    <property type="nucleotide sequence ID" value="NZ_JAPTZM010000006.1"/>
</dbReference>
<name>A0A3R9LN98_9ENTR</name>
<accession>A0A3R9LN98</accession>